<dbReference type="InterPro" id="IPR030395">
    <property type="entry name" value="GP_PDE_dom"/>
</dbReference>
<gene>
    <name evidence="2" type="ORF">AS180_15900</name>
</gene>
<evidence type="ECO:0000313" key="3">
    <source>
        <dbReference type="Proteomes" id="UP000053681"/>
    </source>
</evidence>
<protein>
    <submittedName>
        <fullName evidence="2">Glycerophosphodiester phosphodiesterase</fullName>
    </submittedName>
</protein>
<dbReference type="PANTHER" id="PTHR46211:SF7">
    <property type="entry name" value="GLYCEROPHOSPHODIESTER PHOSPHODIESTERASE"/>
    <property type="match status" value="1"/>
</dbReference>
<dbReference type="GO" id="GO:0006629">
    <property type="term" value="P:lipid metabolic process"/>
    <property type="evidence" value="ECO:0007669"/>
    <property type="project" value="InterPro"/>
</dbReference>
<comment type="caution">
    <text evidence="2">The sequence shown here is derived from an EMBL/GenBank/DDBJ whole genome shotgun (WGS) entry which is preliminary data.</text>
</comment>
<dbReference type="InterPro" id="IPR017946">
    <property type="entry name" value="PLC-like_Pdiesterase_TIM-brl"/>
</dbReference>
<evidence type="ECO:0000313" key="2">
    <source>
        <dbReference type="EMBL" id="KSU86911.1"/>
    </source>
</evidence>
<dbReference type="AlphaFoldDB" id="A0A0V8JIT0"/>
<dbReference type="Proteomes" id="UP000053681">
    <property type="component" value="Unassembled WGS sequence"/>
</dbReference>
<name>A0A0V8JIT0_9BACI</name>
<dbReference type="RefSeq" id="WP_025911428.1">
    <property type="nucleotide sequence ID" value="NZ_KQ758675.1"/>
</dbReference>
<accession>A0A0V8JIT0</accession>
<dbReference type="SUPFAM" id="SSF51695">
    <property type="entry name" value="PLC-like phosphodiesterases"/>
    <property type="match status" value="1"/>
</dbReference>
<dbReference type="GO" id="GO:0008081">
    <property type="term" value="F:phosphoric diester hydrolase activity"/>
    <property type="evidence" value="ECO:0007669"/>
    <property type="project" value="InterPro"/>
</dbReference>
<dbReference type="PANTHER" id="PTHR46211">
    <property type="entry name" value="GLYCEROPHOSPHORYL DIESTER PHOSPHODIESTERASE"/>
    <property type="match status" value="1"/>
</dbReference>
<dbReference type="Gene3D" id="3.20.20.190">
    <property type="entry name" value="Phosphatidylinositol (PI) phosphodiesterase"/>
    <property type="match status" value="1"/>
</dbReference>
<organism evidence="2 3">
    <name type="scientific">Priestia veravalensis</name>
    <dbReference type="NCBI Taxonomy" id="1414648"/>
    <lineage>
        <taxon>Bacteria</taxon>
        <taxon>Bacillati</taxon>
        <taxon>Bacillota</taxon>
        <taxon>Bacilli</taxon>
        <taxon>Bacillales</taxon>
        <taxon>Bacillaceae</taxon>
        <taxon>Priestia</taxon>
    </lineage>
</organism>
<keyword evidence="3" id="KW-1185">Reference proteome</keyword>
<dbReference type="EMBL" id="LNQP01000060">
    <property type="protein sequence ID" value="KSU86911.1"/>
    <property type="molecule type" value="Genomic_DNA"/>
</dbReference>
<evidence type="ECO:0000259" key="1">
    <source>
        <dbReference type="PROSITE" id="PS51704"/>
    </source>
</evidence>
<proteinExistence type="predicted"/>
<reference evidence="2 3" key="1">
    <citation type="submission" date="2015-11" db="EMBL/GenBank/DDBJ databases">
        <title>Bacillus caseinolyticus sp nov.</title>
        <authorList>
            <person name="Dastager S.G."/>
            <person name="Mawlankar R."/>
        </authorList>
    </citation>
    <scope>NUCLEOTIDE SEQUENCE [LARGE SCALE GENOMIC DNA]</scope>
    <source>
        <strain evidence="2 3">SGD-V-76</strain>
    </source>
</reference>
<sequence length="286" mass="32710">MHKKWLIVLSITCLVGVAFFISNTNIANTAEKDPLIIAHRGASGHEPEHTIEAYKLAQKMKSDYIEIDLHMSKDGQLVAIHDYALHRTTNGTGYVKNKTVKQLQTLDAGSWFSSKGKGAYIPTLDEIFATFGNDIRYYIETKSPHEYPGMEKKLMALLDKYTINKQQLIIQSFSDESLRTFHHLEPSIMLIQLVSYRQGLLTSHQLKNIHRYADGIGSSSKTLTKSYIKMVQSYGLDIHAYTVNDTKEMKKLIQWGVNGIFTNYPDRLYKVVHPYEKPLFTFNFPV</sequence>
<dbReference type="PROSITE" id="PS51704">
    <property type="entry name" value="GP_PDE"/>
    <property type="match status" value="1"/>
</dbReference>
<feature type="domain" description="GP-PDE" evidence="1">
    <location>
        <begin position="34"/>
        <end position="272"/>
    </location>
</feature>
<dbReference type="Pfam" id="PF03009">
    <property type="entry name" value="GDPD"/>
    <property type="match status" value="1"/>
</dbReference>